<dbReference type="KEGG" id="ptq:P700755_003332"/>
<evidence type="ECO:0000313" key="8">
    <source>
        <dbReference type="Proteomes" id="UP000008514"/>
    </source>
</evidence>
<keyword evidence="3" id="KW-0732">Signal</keyword>
<dbReference type="GO" id="GO:0019867">
    <property type="term" value="C:outer membrane"/>
    <property type="evidence" value="ECO:0007669"/>
    <property type="project" value="InterPro"/>
</dbReference>
<evidence type="ECO:0000256" key="5">
    <source>
        <dbReference type="ARBA" id="ARBA00023237"/>
    </source>
</evidence>
<sequence length="758" mass="86537">MLTKRSTLYLYFIILVVLTSSCSLNKFLPQDKILFTGAEIEVNADEVKQISELKSKLNSAIKRNANSTFLGMRLGLYYHFKAQKENPGFINKFLDKQIGEDPYYFESIDIDTDENILANRLQNSGYFGSKVTSSLERDSTDRSISVKYSIDLAKPYRLKSYTLQKTLEDTLTIYKDIQSSLQSSIIKENGLFDLTQLKAERERIDQYLKQRGYYNFNSNFLIFEADTNHYDQRKFDLFLRLKTKVPKKSLVPYSVDEVNIHPNRLLSSETETRDTTNYMGYNFIQDSVFFKPKRLEPYVLIELNKAYNPETSKYTSRRLSSLQTYKFVNINYTEKDTLEDNEGNRHLKVDIYLSPLNKRSLRLELQAVTKSNNFSGPSLSVVYSNRNLFKGGELLRLSASGGYEQQFFGRTGDQGLSSIQLGLNASILFPRLIFPIDLSESFEYAIPKTKVSFGLDYLNRTQLYTLNSVSSSFGYLWEGNSYVTHEFRPLTIQYVSLGETSAEFDKILDENPFLRRSFDQQFIAGLTYNFTYDEIVDQSKSGGLYFGANYDMAGNALNLVGSENDQRQNTFLGLEYAHYLKADIEFRYHLKLDNNRQKLVARIFGGVGQPLGTTESLPFVKQYFSGGPYSVRAFRIRSLGPGTYSPEDGSNSFFDQSGDIKLEANLEYRFPITEFLNGAFFADAGNVWLMQENEAIPGGRFSSSFMNELGAGIGFGLRVDIQGFVIRLDLASPIKEPSTSWNFESSSPVLNFAIGYPF</sequence>
<reference evidence="7" key="2">
    <citation type="submission" date="2012-09" db="EMBL/GenBank/DDBJ databases">
        <title>The complete sequence of Psychroflexus torquis an extreme psychrophile from sea-ice that is stimulated by light.</title>
        <authorList>
            <person name="Feng S."/>
            <person name="Powell S.M."/>
            <person name="Bowman J.P."/>
        </authorList>
    </citation>
    <scope>NUCLEOTIDE SEQUENCE [LARGE SCALE GENOMIC DNA]</scope>
    <source>
        <strain evidence="7">ATCC 700755</strain>
    </source>
</reference>
<dbReference type="PROSITE" id="PS51257">
    <property type="entry name" value="PROKAR_LIPOPROTEIN"/>
    <property type="match status" value="1"/>
</dbReference>
<accession>K4IJJ2</accession>
<proteinExistence type="predicted"/>
<reference evidence="7" key="1">
    <citation type="submission" date="2006-03" db="EMBL/GenBank/DDBJ databases">
        <authorList>
            <person name="Bowman J."/>
            <person name="Ferriera S."/>
            <person name="Johnson J."/>
            <person name="Kravitz S."/>
            <person name="Halpern A."/>
            <person name="Remington K."/>
            <person name="Beeson K."/>
            <person name="Tran B."/>
            <person name="Rogers Y.-H."/>
            <person name="Friedman R."/>
            <person name="Venter J.C."/>
        </authorList>
    </citation>
    <scope>NUCLEOTIDE SEQUENCE [LARGE SCALE GENOMIC DNA]</scope>
    <source>
        <strain evidence="7">ATCC 700755</strain>
    </source>
</reference>
<dbReference type="InterPro" id="IPR039910">
    <property type="entry name" value="D15-like"/>
</dbReference>
<dbReference type="OrthoDB" id="9814535at2"/>
<evidence type="ECO:0000256" key="1">
    <source>
        <dbReference type="ARBA" id="ARBA00004370"/>
    </source>
</evidence>
<dbReference type="PANTHER" id="PTHR12815:SF47">
    <property type="entry name" value="TRANSLOCATION AND ASSEMBLY MODULE SUBUNIT TAMA"/>
    <property type="match status" value="1"/>
</dbReference>
<keyword evidence="5" id="KW-0998">Cell outer membrane</keyword>
<dbReference type="EMBL" id="CP003879">
    <property type="protein sequence ID" value="AFU69973.1"/>
    <property type="molecule type" value="Genomic_DNA"/>
</dbReference>
<dbReference type="PANTHER" id="PTHR12815">
    <property type="entry name" value="SORTING AND ASSEMBLY MACHINERY SAMM50 PROTEIN FAMILY MEMBER"/>
    <property type="match status" value="1"/>
</dbReference>
<name>K4IJJ2_PSYTT</name>
<gene>
    <name evidence="7" type="ordered locus">P700755_003332</name>
</gene>
<organism evidence="7 8">
    <name type="scientific">Psychroflexus torquis (strain ATCC 700755 / CIP 106069 / ACAM 623)</name>
    <dbReference type="NCBI Taxonomy" id="313595"/>
    <lineage>
        <taxon>Bacteria</taxon>
        <taxon>Pseudomonadati</taxon>
        <taxon>Bacteroidota</taxon>
        <taxon>Flavobacteriia</taxon>
        <taxon>Flavobacteriales</taxon>
        <taxon>Flavobacteriaceae</taxon>
        <taxon>Psychroflexus</taxon>
    </lineage>
</organism>
<evidence type="ECO:0000313" key="7">
    <source>
        <dbReference type="EMBL" id="AFU69973.1"/>
    </source>
</evidence>
<dbReference type="Pfam" id="PF01103">
    <property type="entry name" value="Omp85"/>
    <property type="match status" value="1"/>
</dbReference>
<dbReference type="InterPro" id="IPR000184">
    <property type="entry name" value="Bac_surfAg_D15"/>
</dbReference>
<dbReference type="AlphaFoldDB" id="K4IJJ2"/>
<dbReference type="Gene3D" id="2.40.160.50">
    <property type="entry name" value="membrane protein fhac: a member of the omp85/tpsb transporter family"/>
    <property type="match status" value="1"/>
</dbReference>
<protein>
    <submittedName>
        <fullName evidence="7">Bacteria surface antigen superfamily protein</fullName>
    </submittedName>
</protein>
<dbReference type="Proteomes" id="UP000008514">
    <property type="component" value="Chromosome"/>
</dbReference>
<dbReference type="STRING" id="313595.P700755_003332"/>
<evidence type="ECO:0000256" key="4">
    <source>
        <dbReference type="ARBA" id="ARBA00023136"/>
    </source>
</evidence>
<dbReference type="RefSeq" id="WP_015025520.1">
    <property type="nucleotide sequence ID" value="NC_018721.1"/>
</dbReference>
<evidence type="ECO:0000256" key="3">
    <source>
        <dbReference type="ARBA" id="ARBA00022729"/>
    </source>
</evidence>
<keyword evidence="4" id="KW-0472">Membrane</keyword>
<feature type="domain" description="Bacterial surface antigen (D15)" evidence="6">
    <location>
        <begin position="387"/>
        <end position="755"/>
    </location>
</feature>
<keyword evidence="2" id="KW-0812">Transmembrane</keyword>
<evidence type="ECO:0000259" key="6">
    <source>
        <dbReference type="Pfam" id="PF01103"/>
    </source>
</evidence>
<comment type="subcellular location">
    <subcellularLocation>
        <location evidence="1">Membrane</location>
    </subcellularLocation>
</comment>
<evidence type="ECO:0000256" key="2">
    <source>
        <dbReference type="ARBA" id="ARBA00022692"/>
    </source>
</evidence>
<keyword evidence="8" id="KW-1185">Reference proteome</keyword>
<dbReference type="HOGENOM" id="CLU_010929_0_0_10"/>
<dbReference type="eggNOG" id="COG4775">
    <property type="taxonomic scope" value="Bacteria"/>
</dbReference>